<feature type="transmembrane region" description="Helical" evidence="1">
    <location>
        <begin position="31"/>
        <end position="51"/>
    </location>
</feature>
<reference evidence="2" key="1">
    <citation type="journal article" date="2015" name="Nature">
        <title>Complex archaea that bridge the gap between prokaryotes and eukaryotes.</title>
        <authorList>
            <person name="Spang A."/>
            <person name="Saw J.H."/>
            <person name="Jorgensen S.L."/>
            <person name="Zaremba-Niedzwiedzka K."/>
            <person name="Martijn J."/>
            <person name="Lind A.E."/>
            <person name="van Eijk R."/>
            <person name="Schleper C."/>
            <person name="Guy L."/>
            <person name="Ettema T.J."/>
        </authorList>
    </citation>
    <scope>NUCLEOTIDE SEQUENCE</scope>
</reference>
<keyword evidence="1" id="KW-1133">Transmembrane helix</keyword>
<protein>
    <submittedName>
        <fullName evidence="2">Uncharacterized protein</fullName>
    </submittedName>
</protein>
<evidence type="ECO:0000313" key="2">
    <source>
        <dbReference type="EMBL" id="KKL99311.1"/>
    </source>
</evidence>
<sequence>MRLKEWLGYNLYKKLWVLLGKRPWTFISRDIWHQFEYVPIVILFAGGYYYATYGGDLLDLLIKFTIGYILGHFFWGRIYIKGQQGK</sequence>
<dbReference type="AlphaFoldDB" id="A0A0F9H8K4"/>
<dbReference type="EMBL" id="LAZR01017706">
    <property type="protein sequence ID" value="KKL99311.1"/>
    <property type="molecule type" value="Genomic_DNA"/>
</dbReference>
<name>A0A0F9H8K4_9ZZZZ</name>
<comment type="caution">
    <text evidence="2">The sequence shown here is derived from an EMBL/GenBank/DDBJ whole genome shotgun (WGS) entry which is preliminary data.</text>
</comment>
<keyword evidence="1" id="KW-0472">Membrane</keyword>
<proteinExistence type="predicted"/>
<evidence type="ECO:0000256" key="1">
    <source>
        <dbReference type="SAM" id="Phobius"/>
    </source>
</evidence>
<gene>
    <name evidence="2" type="ORF">LCGC14_1815620</name>
</gene>
<feature type="transmembrane region" description="Helical" evidence="1">
    <location>
        <begin position="57"/>
        <end position="80"/>
    </location>
</feature>
<keyword evidence="1" id="KW-0812">Transmembrane</keyword>
<accession>A0A0F9H8K4</accession>
<organism evidence="2">
    <name type="scientific">marine sediment metagenome</name>
    <dbReference type="NCBI Taxonomy" id="412755"/>
    <lineage>
        <taxon>unclassified sequences</taxon>
        <taxon>metagenomes</taxon>
        <taxon>ecological metagenomes</taxon>
    </lineage>
</organism>